<gene>
    <name evidence="1" type="ORF">DC041_0004137</name>
</gene>
<sequence length="109" mass="12444">MLGSEAFTHVIEGSVISVYITSKATCKSLVAKENDYRLFEMRKLELTARFHSSICCIGSTNEFADLQSWIWIMSSTCIVFMYNDICIALWKDVLTSIPEKLSEKYISKL</sequence>
<organism evidence="1 2">
    <name type="scientific">Schistosoma bovis</name>
    <name type="common">Blood fluke</name>
    <dbReference type="NCBI Taxonomy" id="6184"/>
    <lineage>
        <taxon>Eukaryota</taxon>
        <taxon>Metazoa</taxon>
        <taxon>Spiralia</taxon>
        <taxon>Lophotrochozoa</taxon>
        <taxon>Platyhelminthes</taxon>
        <taxon>Trematoda</taxon>
        <taxon>Digenea</taxon>
        <taxon>Strigeidida</taxon>
        <taxon>Schistosomatoidea</taxon>
        <taxon>Schistosomatidae</taxon>
        <taxon>Schistosoma</taxon>
    </lineage>
</organism>
<dbReference type="AlphaFoldDB" id="A0A430QK60"/>
<dbReference type="EMBL" id="QMKO01001618">
    <property type="protein sequence ID" value="RTG88036.1"/>
    <property type="molecule type" value="Genomic_DNA"/>
</dbReference>
<comment type="caution">
    <text evidence="1">The sequence shown here is derived from an EMBL/GenBank/DDBJ whole genome shotgun (WGS) entry which is preliminary data.</text>
</comment>
<name>A0A430QK60_SCHBO</name>
<evidence type="ECO:0000313" key="1">
    <source>
        <dbReference type="EMBL" id="RTG88036.1"/>
    </source>
</evidence>
<dbReference type="Proteomes" id="UP000290809">
    <property type="component" value="Unassembled WGS sequence"/>
</dbReference>
<keyword evidence="2" id="KW-1185">Reference proteome</keyword>
<evidence type="ECO:0000313" key="2">
    <source>
        <dbReference type="Proteomes" id="UP000290809"/>
    </source>
</evidence>
<protein>
    <submittedName>
        <fullName evidence="1">Uncharacterized protein</fullName>
    </submittedName>
</protein>
<accession>A0A430QK60</accession>
<proteinExistence type="predicted"/>
<reference evidence="1 2" key="1">
    <citation type="journal article" date="2019" name="PLoS Pathog.">
        <title>Genome sequence of the bovine parasite Schistosoma bovis Tanzania.</title>
        <authorList>
            <person name="Oey H."/>
            <person name="Zakrzewski M."/>
            <person name="Gobert G."/>
            <person name="Gravermann K."/>
            <person name="Stoye J."/>
            <person name="Jones M."/>
            <person name="Mcmanus D."/>
            <person name="Krause L."/>
        </authorList>
    </citation>
    <scope>NUCLEOTIDE SEQUENCE [LARGE SCALE GENOMIC DNA]</scope>
    <source>
        <strain evidence="1 2">TAN1997</strain>
    </source>
</reference>